<proteinExistence type="predicted"/>
<reference evidence="1 2" key="1">
    <citation type="submission" date="2015-05" db="EMBL/GenBank/DDBJ databases">
        <title>Genome assembly of Archangium gephyra DSM 2261.</title>
        <authorList>
            <person name="Sharma G."/>
            <person name="Subramanian S."/>
        </authorList>
    </citation>
    <scope>NUCLEOTIDE SEQUENCE [LARGE SCALE GENOMIC DNA]</scope>
    <source>
        <strain evidence="1 2">DSM 2261</strain>
    </source>
</reference>
<name>A0AAC8TC15_9BACT</name>
<sequence>MHAELLTPVRKHGPLTRVAWGPLSPASHSLGRKQFPERLCGAARVCGLGAGCPHVRWRRAYVIPGSLALNPVR</sequence>
<evidence type="ECO:0000313" key="2">
    <source>
        <dbReference type="Proteomes" id="UP000035579"/>
    </source>
</evidence>
<gene>
    <name evidence="1" type="ORF">AA314_02046</name>
</gene>
<dbReference type="EMBL" id="CP011509">
    <property type="protein sequence ID" value="AKJ00420.1"/>
    <property type="molecule type" value="Genomic_DNA"/>
</dbReference>
<protein>
    <submittedName>
        <fullName evidence="1">Uncharacterized protein</fullName>
    </submittedName>
</protein>
<dbReference type="Proteomes" id="UP000035579">
    <property type="component" value="Chromosome"/>
</dbReference>
<evidence type="ECO:0000313" key="1">
    <source>
        <dbReference type="EMBL" id="AKJ00420.1"/>
    </source>
</evidence>
<accession>A0AAC8TC15</accession>
<organism evidence="1 2">
    <name type="scientific">Archangium gephyra</name>
    <dbReference type="NCBI Taxonomy" id="48"/>
    <lineage>
        <taxon>Bacteria</taxon>
        <taxon>Pseudomonadati</taxon>
        <taxon>Myxococcota</taxon>
        <taxon>Myxococcia</taxon>
        <taxon>Myxococcales</taxon>
        <taxon>Cystobacterineae</taxon>
        <taxon>Archangiaceae</taxon>
        <taxon>Archangium</taxon>
    </lineage>
</organism>
<dbReference type="KEGG" id="age:AA314_02046"/>
<dbReference type="AlphaFoldDB" id="A0AAC8TC15"/>